<feature type="transmembrane region" description="Helical" evidence="1">
    <location>
        <begin position="165"/>
        <end position="190"/>
    </location>
</feature>
<dbReference type="RefSeq" id="WP_377319163.1">
    <property type="nucleotide sequence ID" value="NZ_JBHUIY010000068.1"/>
</dbReference>
<proteinExistence type="predicted"/>
<gene>
    <name evidence="2" type="ORF">ACFSNB_18170</name>
</gene>
<keyword evidence="1" id="KW-0472">Membrane</keyword>
<dbReference type="EMBL" id="JBHUIY010000068">
    <property type="protein sequence ID" value="MFD2235727.1"/>
    <property type="molecule type" value="Genomic_DNA"/>
</dbReference>
<evidence type="ECO:0000256" key="1">
    <source>
        <dbReference type="SAM" id="Phobius"/>
    </source>
</evidence>
<comment type="caution">
    <text evidence="2">The sequence shown here is derived from an EMBL/GenBank/DDBJ whole genome shotgun (WGS) entry which is preliminary data.</text>
</comment>
<dbReference type="Proteomes" id="UP001597296">
    <property type="component" value="Unassembled WGS sequence"/>
</dbReference>
<keyword evidence="1" id="KW-0812">Transmembrane</keyword>
<accession>A0ABW5CIC2</accession>
<name>A0ABW5CIC2_9PROT</name>
<feature type="transmembrane region" description="Helical" evidence="1">
    <location>
        <begin position="139"/>
        <end position="158"/>
    </location>
</feature>
<organism evidence="2 3">
    <name type="scientific">Phaeospirillum tilakii</name>
    <dbReference type="NCBI Taxonomy" id="741673"/>
    <lineage>
        <taxon>Bacteria</taxon>
        <taxon>Pseudomonadati</taxon>
        <taxon>Pseudomonadota</taxon>
        <taxon>Alphaproteobacteria</taxon>
        <taxon>Rhodospirillales</taxon>
        <taxon>Rhodospirillaceae</taxon>
        <taxon>Phaeospirillum</taxon>
    </lineage>
</organism>
<reference evidence="3" key="1">
    <citation type="journal article" date="2019" name="Int. J. Syst. Evol. Microbiol.">
        <title>The Global Catalogue of Microorganisms (GCM) 10K type strain sequencing project: providing services to taxonomists for standard genome sequencing and annotation.</title>
        <authorList>
            <consortium name="The Broad Institute Genomics Platform"/>
            <consortium name="The Broad Institute Genome Sequencing Center for Infectious Disease"/>
            <person name="Wu L."/>
            <person name="Ma J."/>
        </authorList>
    </citation>
    <scope>NUCLEOTIDE SEQUENCE [LARGE SCALE GENOMIC DNA]</scope>
    <source>
        <strain evidence="3">KCTC 15012</strain>
    </source>
</reference>
<feature type="transmembrane region" description="Helical" evidence="1">
    <location>
        <begin position="7"/>
        <end position="27"/>
    </location>
</feature>
<feature type="transmembrane region" description="Helical" evidence="1">
    <location>
        <begin position="79"/>
        <end position="100"/>
    </location>
</feature>
<sequence length="198" mass="19653">MDRSPDLARIGMIAVLGLFAALSYAGFAPPQQAIPTLLAQAAAPALIAADPFLASPGGFGASLLFPLARLTGLGAPPDWLSYPLHLAACGALLAWAVAVIRRRLTGDDLSAALLTVLIGAFFTPKLLAGVSLAPLPASALTPHGLAQLFGLAALLAGLDRRPAPAALGACLALAFAAEATLPLALAAGIAPAADGGRA</sequence>
<feature type="non-terminal residue" evidence="2">
    <location>
        <position position="198"/>
    </location>
</feature>
<keyword evidence="1" id="KW-1133">Transmembrane helix</keyword>
<keyword evidence="3" id="KW-1185">Reference proteome</keyword>
<evidence type="ECO:0000313" key="3">
    <source>
        <dbReference type="Proteomes" id="UP001597296"/>
    </source>
</evidence>
<protein>
    <submittedName>
        <fullName evidence="2">Uncharacterized protein</fullName>
    </submittedName>
</protein>
<evidence type="ECO:0000313" key="2">
    <source>
        <dbReference type="EMBL" id="MFD2235727.1"/>
    </source>
</evidence>
<feature type="transmembrane region" description="Helical" evidence="1">
    <location>
        <begin position="112"/>
        <end position="133"/>
    </location>
</feature>